<keyword evidence="4 5" id="KW-0472">Membrane</keyword>
<dbReference type="InterPro" id="IPR019109">
    <property type="entry name" value="MamF_MmsF"/>
</dbReference>
<evidence type="ECO:0000256" key="2">
    <source>
        <dbReference type="ARBA" id="ARBA00022692"/>
    </source>
</evidence>
<keyword evidence="2 5" id="KW-0812">Transmembrane</keyword>
<feature type="transmembrane region" description="Helical" evidence="5">
    <location>
        <begin position="12"/>
        <end position="30"/>
    </location>
</feature>
<dbReference type="AlphaFoldDB" id="A0A1V5SDR2"/>
<organism evidence="6">
    <name type="scientific">candidate division WS2 bacterium ADurb.Bin280</name>
    <dbReference type="NCBI Taxonomy" id="1852829"/>
    <lineage>
        <taxon>Bacteria</taxon>
        <taxon>candidate division WS2</taxon>
    </lineage>
</organism>
<evidence type="ECO:0000256" key="5">
    <source>
        <dbReference type="SAM" id="Phobius"/>
    </source>
</evidence>
<dbReference type="Pfam" id="PF09685">
    <property type="entry name" value="MamF_MmsF"/>
    <property type="match status" value="1"/>
</dbReference>
<proteinExistence type="predicted"/>
<sequence>MAEEAKTKNVGMGVLCYLGILVLIPLLTEAKNDPFVKFHIKQGLVLLIFAVIINVVLAIPVLGWIIGAIGWIISVYLMIVGIINVVNGEEKQLPILGQYGENFKI</sequence>
<dbReference type="EMBL" id="MWBO01000035">
    <property type="protein sequence ID" value="OQA52331.1"/>
    <property type="molecule type" value="Genomic_DNA"/>
</dbReference>
<evidence type="ECO:0000256" key="3">
    <source>
        <dbReference type="ARBA" id="ARBA00022989"/>
    </source>
</evidence>
<reference evidence="6" key="1">
    <citation type="submission" date="2017-02" db="EMBL/GenBank/DDBJ databases">
        <title>Delving into the versatile metabolic prowess of the omnipresent phylum Bacteroidetes.</title>
        <authorList>
            <person name="Nobu M.K."/>
            <person name="Mei R."/>
            <person name="Narihiro T."/>
            <person name="Kuroda K."/>
            <person name="Liu W.-T."/>
        </authorList>
    </citation>
    <scope>NUCLEOTIDE SEQUENCE</scope>
    <source>
        <strain evidence="6">ADurb.Bin280</strain>
    </source>
</reference>
<comment type="subcellular location">
    <subcellularLocation>
        <location evidence="1">Membrane</location>
        <topology evidence="1">Multi-pass membrane protein</topology>
    </subcellularLocation>
</comment>
<keyword evidence="3 5" id="KW-1133">Transmembrane helix</keyword>
<feature type="transmembrane region" description="Helical" evidence="5">
    <location>
        <begin position="68"/>
        <end position="86"/>
    </location>
</feature>
<comment type="caution">
    <text evidence="6">The sequence shown here is derived from an EMBL/GenBank/DDBJ whole genome shotgun (WGS) entry which is preliminary data.</text>
</comment>
<protein>
    <submittedName>
        <fullName evidence="6">Chloroplast import component protein (Tic20)</fullName>
    </submittedName>
</protein>
<evidence type="ECO:0000313" key="6">
    <source>
        <dbReference type="EMBL" id="OQA52331.1"/>
    </source>
</evidence>
<accession>A0A1V5SDR2</accession>
<dbReference type="Proteomes" id="UP000485367">
    <property type="component" value="Unassembled WGS sequence"/>
</dbReference>
<evidence type="ECO:0000256" key="4">
    <source>
        <dbReference type="ARBA" id="ARBA00023136"/>
    </source>
</evidence>
<evidence type="ECO:0000256" key="1">
    <source>
        <dbReference type="ARBA" id="ARBA00004141"/>
    </source>
</evidence>
<name>A0A1V5SDR2_9BACT</name>
<feature type="transmembrane region" description="Helical" evidence="5">
    <location>
        <begin position="42"/>
        <end position="62"/>
    </location>
</feature>
<gene>
    <name evidence="6" type="ORF">BWY43_00549</name>
</gene>